<dbReference type="InterPro" id="IPR036280">
    <property type="entry name" value="Multihaem_cyt_sf"/>
</dbReference>
<feature type="signal peptide" evidence="1">
    <location>
        <begin position="1"/>
        <end position="20"/>
    </location>
</feature>
<dbReference type="Proteomes" id="UP001238179">
    <property type="component" value="Chromosome"/>
</dbReference>
<keyword evidence="3" id="KW-1185">Reference proteome</keyword>
<dbReference type="SUPFAM" id="SSF48695">
    <property type="entry name" value="Multiheme cytochromes"/>
    <property type="match status" value="1"/>
</dbReference>
<proteinExistence type="predicted"/>
<feature type="chain" id="PRO_5041376681" evidence="1">
    <location>
        <begin position="21"/>
        <end position="160"/>
    </location>
</feature>
<dbReference type="AlphaFoldDB" id="A0AA48GN20"/>
<protein>
    <submittedName>
        <fullName evidence="2">Uncharacterized protein</fullName>
    </submittedName>
</protein>
<gene>
    <name evidence="2" type="ORF">METEAL_35230</name>
</gene>
<reference evidence="3" key="1">
    <citation type="journal article" date="2023" name="Int. J. Syst. Evol. Microbiol.">
        <title>Mesoterricola silvestris gen. nov., sp. nov., Mesoterricola sediminis sp. nov., Geothrix oryzae sp. nov., Geothrix edaphica sp. nov., Geothrix rubra sp. nov., and Geothrix limicola sp. nov., six novel members of Acidobacteriota isolated from soils.</title>
        <authorList>
            <person name="Itoh H."/>
            <person name="Sugisawa Y."/>
            <person name="Mise K."/>
            <person name="Xu Z."/>
            <person name="Kuniyasu M."/>
            <person name="Ushijima N."/>
            <person name="Kawano K."/>
            <person name="Kobayashi E."/>
            <person name="Shiratori Y."/>
            <person name="Masuda Y."/>
            <person name="Senoo K."/>
        </authorList>
    </citation>
    <scope>NUCLEOTIDE SEQUENCE [LARGE SCALE GENOMIC DNA]</scope>
    <source>
        <strain evidence="3">W79</strain>
    </source>
</reference>
<evidence type="ECO:0000256" key="1">
    <source>
        <dbReference type="SAM" id="SignalP"/>
    </source>
</evidence>
<evidence type="ECO:0000313" key="2">
    <source>
        <dbReference type="EMBL" id="BDU74349.1"/>
    </source>
</evidence>
<evidence type="ECO:0000313" key="3">
    <source>
        <dbReference type="Proteomes" id="UP001238179"/>
    </source>
</evidence>
<organism evidence="2 3">
    <name type="scientific">Mesoterricola silvestris</name>
    <dbReference type="NCBI Taxonomy" id="2927979"/>
    <lineage>
        <taxon>Bacteria</taxon>
        <taxon>Pseudomonadati</taxon>
        <taxon>Acidobacteriota</taxon>
        <taxon>Holophagae</taxon>
        <taxon>Holophagales</taxon>
        <taxon>Holophagaceae</taxon>
        <taxon>Mesoterricola</taxon>
    </lineage>
</organism>
<sequence length="160" mass="17292">MSRFLALLLVPVLAGSLAGAPPPPSECVQCHDQVSLETFRTKSHGGLVCTDCHTAVKAIPHGEHLPPVSCARCHKHEDMEFRMSVHGSAKAKGVEHAPGCTTCHGKAHDIVDRGNSASRVARKNMAASCGACHDRAFLDKLHTRIGRRKSLMDLTKEDLR</sequence>
<accession>A0AA48GN20</accession>
<dbReference type="KEGG" id="msil:METEAL_35230"/>
<name>A0AA48GN20_9BACT</name>
<dbReference type="Gene3D" id="3.90.10.10">
    <property type="entry name" value="Cytochrome C3"/>
    <property type="match status" value="1"/>
</dbReference>
<dbReference type="EMBL" id="AP027080">
    <property type="protein sequence ID" value="BDU74349.1"/>
    <property type="molecule type" value="Genomic_DNA"/>
</dbReference>
<dbReference type="RefSeq" id="WP_316413025.1">
    <property type="nucleotide sequence ID" value="NZ_AP027080.1"/>
</dbReference>
<keyword evidence="1" id="KW-0732">Signal</keyword>